<dbReference type="AlphaFoldDB" id="A0A3M7R1S7"/>
<reference evidence="2 3" key="1">
    <citation type="journal article" date="2018" name="Sci. Rep.">
        <title>Genomic signatures of local adaptation to the degree of environmental predictability in rotifers.</title>
        <authorList>
            <person name="Franch-Gras L."/>
            <person name="Hahn C."/>
            <person name="Garcia-Roger E.M."/>
            <person name="Carmona M.J."/>
            <person name="Serra M."/>
            <person name="Gomez A."/>
        </authorList>
    </citation>
    <scope>NUCLEOTIDE SEQUENCE [LARGE SCALE GENOMIC DNA]</scope>
    <source>
        <strain evidence="2">HYR1</strain>
    </source>
</reference>
<dbReference type="Pfam" id="PF10712">
    <property type="entry name" value="NAD-GH"/>
    <property type="match status" value="1"/>
</dbReference>
<evidence type="ECO:0000313" key="3">
    <source>
        <dbReference type="Proteomes" id="UP000276133"/>
    </source>
</evidence>
<feature type="transmembrane region" description="Helical" evidence="1">
    <location>
        <begin position="30"/>
        <end position="47"/>
    </location>
</feature>
<feature type="transmembrane region" description="Helical" evidence="1">
    <location>
        <begin position="89"/>
        <end position="112"/>
    </location>
</feature>
<name>A0A3M7R1S7_BRAPC</name>
<comment type="caution">
    <text evidence="2">The sequence shown here is derived from an EMBL/GenBank/DDBJ whole genome shotgun (WGS) entry which is preliminary data.</text>
</comment>
<dbReference type="OrthoDB" id="2017405at2759"/>
<gene>
    <name evidence="2" type="ORF">BpHYR1_026746</name>
</gene>
<protein>
    <submittedName>
        <fullName evidence="2">NAD-specific glutamate dehydrogenase</fullName>
    </submittedName>
</protein>
<keyword evidence="1" id="KW-0472">Membrane</keyword>
<evidence type="ECO:0000256" key="1">
    <source>
        <dbReference type="SAM" id="Phobius"/>
    </source>
</evidence>
<dbReference type="Proteomes" id="UP000276133">
    <property type="component" value="Unassembled WGS sequence"/>
</dbReference>
<dbReference type="InterPro" id="IPR019651">
    <property type="entry name" value="Glutamate_DH_NAD-spec"/>
</dbReference>
<keyword evidence="1" id="KW-1133">Transmembrane helix</keyword>
<dbReference type="EMBL" id="REGN01004459">
    <property type="protein sequence ID" value="RNA17419.1"/>
    <property type="molecule type" value="Genomic_DNA"/>
</dbReference>
<accession>A0A3M7R1S7</accession>
<organism evidence="2 3">
    <name type="scientific">Brachionus plicatilis</name>
    <name type="common">Marine rotifer</name>
    <name type="synonym">Brachionus muelleri</name>
    <dbReference type="NCBI Taxonomy" id="10195"/>
    <lineage>
        <taxon>Eukaryota</taxon>
        <taxon>Metazoa</taxon>
        <taxon>Spiralia</taxon>
        <taxon>Gnathifera</taxon>
        <taxon>Rotifera</taxon>
        <taxon>Eurotatoria</taxon>
        <taxon>Monogononta</taxon>
        <taxon>Pseudotrocha</taxon>
        <taxon>Ploima</taxon>
        <taxon>Brachionidae</taxon>
        <taxon>Brachionus</taxon>
    </lineage>
</organism>
<proteinExistence type="predicted"/>
<dbReference type="STRING" id="10195.A0A3M7R1S7"/>
<feature type="transmembrane region" description="Helical" evidence="1">
    <location>
        <begin position="59"/>
        <end position="82"/>
    </location>
</feature>
<keyword evidence="3" id="KW-1185">Reference proteome</keyword>
<evidence type="ECO:0000313" key="2">
    <source>
        <dbReference type="EMBL" id="RNA17419.1"/>
    </source>
</evidence>
<keyword evidence="1" id="KW-0812">Transmembrane</keyword>
<sequence>MLISLQQTKHDTKKIIDLLIKLGHDRIDDLLELFLLLFHFFDLGIGVRLEPFDSLVNRILNGLLFLIGQFAAQLLLIANLVLQRVRIGLELVLGLHFLLHFFVLIGKLLRVLDHSLYFLGRQPILIVVDHNVVLVASALVLGSDLQNAVDVNLESDLDLRHSPGSRRYPGEVKLSEQVIVFGHGTLSLEHLDGHGWLVVGSSGEHLRLLGGYDSVSGYQLGHHSSHSLNAHGQRIHVQQDHFAAHVLAGQHAALDSGAVGHSLVRVDASTGLFAVKVLFDQLLNFWNSGRAAH</sequence>